<feature type="compositionally biased region" description="Acidic residues" evidence="1">
    <location>
        <begin position="1486"/>
        <end position="1563"/>
    </location>
</feature>
<feature type="compositionally biased region" description="Basic and acidic residues" evidence="1">
    <location>
        <begin position="140"/>
        <end position="157"/>
    </location>
</feature>
<reference evidence="2" key="1">
    <citation type="journal article" date="2023" name="PhytoFront">
        <title>Draft Genome Resources of Seven Strains of Tilletia horrida, Causal Agent of Kernel Smut of Rice.</title>
        <authorList>
            <person name="Khanal S."/>
            <person name="Antony Babu S."/>
            <person name="Zhou X.G."/>
        </authorList>
    </citation>
    <scope>NUCLEOTIDE SEQUENCE</scope>
    <source>
        <strain evidence="2">TX3</strain>
    </source>
</reference>
<feature type="region of interest" description="Disordered" evidence="1">
    <location>
        <begin position="1130"/>
        <end position="1233"/>
    </location>
</feature>
<comment type="caution">
    <text evidence="2">The sequence shown here is derived from an EMBL/GenBank/DDBJ whole genome shotgun (WGS) entry which is preliminary data.</text>
</comment>
<feature type="compositionally biased region" description="Acidic residues" evidence="1">
    <location>
        <begin position="1603"/>
        <end position="1613"/>
    </location>
</feature>
<organism evidence="2 3">
    <name type="scientific">Tilletia horrida</name>
    <dbReference type="NCBI Taxonomy" id="155126"/>
    <lineage>
        <taxon>Eukaryota</taxon>
        <taxon>Fungi</taxon>
        <taxon>Dikarya</taxon>
        <taxon>Basidiomycota</taxon>
        <taxon>Ustilaginomycotina</taxon>
        <taxon>Exobasidiomycetes</taxon>
        <taxon>Tilletiales</taxon>
        <taxon>Tilletiaceae</taxon>
        <taxon>Tilletia</taxon>
    </lineage>
</organism>
<protein>
    <submittedName>
        <fullName evidence="2">Uncharacterized protein</fullName>
    </submittedName>
</protein>
<feature type="region of interest" description="Disordered" evidence="1">
    <location>
        <begin position="704"/>
        <end position="730"/>
    </location>
</feature>
<feature type="region of interest" description="Disordered" evidence="1">
    <location>
        <begin position="1252"/>
        <end position="1441"/>
    </location>
</feature>
<feature type="compositionally biased region" description="Low complexity" evidence="1">
    <location>
        <begin position="1402"/>
        <end position="1419"/>
    </location>
</feature>
<feature type="compositionally biased region" description="Low complexity" evidence="1">
    <location>
        <begin position="620"/>
        <end position="632"/>
    </location>
</feature>
<feature type="region of interest" description="Disordered" evidence="1">
    <location>
        <begin position="743"/>
        <end position="764"/>
    </location>
</feature>
<keyword evidence="3" id="KW-1185">Reference proteome</keyword>
<proteinExistence type="predicted"/>
<feature type="compositionally biased region" description="Polar residues" evidence="1">
    <location>
        <begin position="1614"/>
        <end position="1625"/>
    </location>
</feature>
<feature type="region of interest" description="Disordered" evidence="1">
    <location>
        <begin position="329"/>
        <end position="524"/>
    </location>
</feature>
<feature type="compositionally biased region" description="Acidic residues" evidence="1">
    <location>
        <begin position="1642"/>
        <end position="1653"/>
    </location>
</feature>
<gene>
    <name evidence="2" type="ORF">OC842_006674</name>
</gene>
<feature type="region of interest" description="Disordered" evidence="1">
    <location>
        <begin position="137"/>
        <end position="241"/>
    </location>
</feature>
<feature type="compositionally biased region" description="Low complexity" evidence="1">
    <location>
        <begin position="751"/>
        <end position="764"/>
    </location>
</feature>
<feature type="region of interest" description="Disordered" evidence="1">
    <location>
        <begin position="565"/>
        <end position="632"/>
    </location>
</feature>
<feature type="compositionally biased region" description="Low complexity" evidence="1">
    <location>
        <begin position="207"/>
        <end position="221"/>
    </location>
</feature>
<evidence type="ECO:0000313" key="2">
    <source>
        <dbReference type="EMBL" id="KAK0521773.1"/>
    </source>
</evidence>
<evidence type="ECO:0000313" key="3">
    <source>
        <dbReference type="Proteomes" id="UP001176521"/>
    </source>
</evidence>
<feature type="compositionally biased region" description="Low complexity" evidence="1">
    <location>
        <begin position="917"/>
        <end position="927"/>
    </location>
</feature>
<feature type="region of interest" description="Disordered" evidence="1">
    <location>
        <begin position="1457"/>
        <end position="1653"/>
    </location>
</feature>
<accession>A0AAN6JHU7</accession>
<dbReference type="EMBL" id="JAPDMQ010000641">
    <property type="protein sequence ID" value="KAK0521773.1"/>
    <property type="molecule type" value="Genomic_DNA"/>
</dbReference>
<feature type="compositionally biased region" description="Low complexity" evidence="1">
    <location>
        <begin position="1367"/>
        <end position="1382"/>
    </location>
</feature>
<feature type="compositionally biased region" description="Low complexity" evidence="1">
    <location>
        <begin position="1254"/>
        <end position="1264"/>
    </location>
</feature>
<feature type="region of interest" description="Disordered" evidence="1">
    <location>
        <begin position="44"/>
        <end position="63"/>
    </location>
</feature>
<feature type="compositionally biased region" description="Basic residues" evidence="1">
    <location>
        <begin position="1179"/>
        <end position="1189"/>
    </location>
</feature>
<feature type="compositionally biased region" description="Basic residues" evidence="1">
    <location>
        <begin position="167"/>
        <end position="181"/>
    </location>
</feature>
<feature type="compositionally biased region" description="Basic and acidic residues" evidence="1">
    <location>
        <begin position="380"/>
        <end position="400"/>
    </location>
</feature>
<feature type="compositionally biased region" description="Basic residues" evidence="1">
    <location>
        <begin position="1389"/>
        <end position="1401"/>
    </location>
</feature>
<feature type="compositionally biased region" description="Basic and acidic residues" evidence="1">
    <location>
        <begin position="875"/>
        <end position="884"/>
    </location>
</feature>
<feature type="region of interest" description="Disordered" evidence="1">
    <location>
        <begin position="849"/>
        <end position="942"/>
    </location>
</feature>
<feature type="compositionally biased region" description="Low complexity" evidence="1">
    <location>
        <begin position="1320"/>
        <end position="1344"/>
    </location>
</feature>
<dbReference type="Proteomes" id="UP001176521">
    <property type="component" value="Unassembled WGS sequence"/>
</dbReference>
<name>A0AAN6JHU7_9BASI</name>
<feature type="compositionally biased region" description="Low complexity" evidence="1">
    <location>
        <begin position="575"/>
        <end position="594"/>
    </location>
</feature>
<feature type="compositionally biased region" description="Acidic residues" evidence="1">
    <location>
        <begin position="1466"/>
        <end position="1476"/>
    </location>
</feature>
<feature type="compositionally biased region" description="Basic and acidic residues" evidence="1">
    <location>
        <begin position="488"/>
        <end position="500"/>
    </location>
</feature>
<evidence type="ECO:0000256" key="1">
    <source>
        <dbReference type="SAM" id="MobiDB-lite"/>
    </source>
</evidence>
<feature type="compositionally biased region" description="Low complexity" evidence="1">
    <location>
        <begin position="361"/>
        <end position="375"/>
    </location>
</feature>
<sequence length="1653" mass="174366">MDDTSLSPSAASLPSSFTAPAAMAPISSPSYSAAVALAAAAGFPPAAPTVSHEQHQEQQQDDSNAEYTRHLFAKVQPPSLAHRSTAPSLLTTAIRSGSAFDAVAGTGLTSPLSSHAHTAQASTATFLRCGTQHGILRTTSSDHRQPPHPGPEEHPRFQEPVIPARQAHQHHSQHHQHHHHQQQQQHSIHQLKHHHPQPASILHHPQHQQSQPPAAAPSPSANDTRRYSHHGTIPNLPCLPPPGILAVKGPSMSSTPTTPALQALSPPTASIQVAPQNVTSVLSTVILAASPTPLLPSAAPSPPLFPGLARSLSPPAPAPIIAAVSTQAQQGLSNLPSPALPPPQQPSEGAIATPQSDALGPTATATATATATKPKTLLHFAEDPIIDRSAHRERSRERRTASSGSASGMILASPPPNPLPHQSTALGPPPARAGTPLSHAHRPAPSPLSASAFGTPASRTASASERPADHDVALQKAPKRQTTITFADSHDAPVRSDSKQRVAPSVEHVVSPGPTLPQATSSDGELMANLWKGLQKTQMERIQQEELGKDARGGGEPGQEVEEVLLAGEGTEAGASALRRPSRPGSSLSWRSPPAISRASRPTRSAEASPFPGSSPPHSATTAAQAGAQPGGAVVPTAKRLLAWWPLERLNALQMAARDRIGVGSKDGPGKEMLQDSAFEDGPDRAYLGVRRLSTGALPTDLLASGAREPFGRPPRQQQDVTSRPGPSRTLWIGSQALALPSSRFRPQSGAASSSRPMPSRSISMIDPSRLAHTDHHVLNAVRPTARLFRGHETVPTSSPAQSTAFPHRTLSPFLTSAPLTVYDGEGVTERDAGSRGAVALNSAMSPRHIQFVPPSSPPRHLRRRAAAAAAAGKGKRENENERERRRRSFHGVGLDERDAVHSFRLGTHGRSRTDSETTPDTDPSHTGAQAVADPSTPWSQRSVYEERIGSDNALDSSGILDDSVMLSPSMMTENLSPPQVLSPKALDGSPVVDNATDREGTMTKEGGAARAASRQCSIQTRRSSGGGADGRARLVRGPVDPMNVRLDDTNELGEEEDYFSGAVAPPSAHEGFGSVIAGPGVDPPPTEQGFGAQPAHRTESKVPGFLAPMATAKATTTAALVPRKSSIQLATPPKPRAGLADSATLSGEEKRAHKKLLGRSPAPVTMLSHMPPAFEGHRLRRDAARRKSTTASRAYVSHGEEGEPFGILRRSRPSTTATTDGGGGVSSSLANRRYSDHHVYGVSPYPRTALVMRQQQQQQQQQQRQERRKDSAKLGPLHPRRPKQRPEDSAIFGDTGSGTPSAAVSETEHANSDGTTGAFGRPFQGQGQGRSGPSTGVRASQSRSRSRPDSRQCSYAYGGSPPPTPTGAAPTAAAAATAAVTEVSRKWSPGRRRSVGRRRPSGTSGTGSASATASVTARSRAHSIDADGDIDGGGASSGRTSVEPILFAKRIAALSSSSFSSASALDDDEDADDAEGQTSSVTRSEDDDDEEEEEGEDEEEEEETEDDEEASYAEDGEEEEDGYEEDSEGDEYDDDDDGIDFGDDDEDDDDALDEDTDNDDEALERTFTFELRQRAVSGLRPPPQLAAPKTTATMGAATVLNDGDDEDEDEDGQASTTGETSSLVAPSFDSRSLAHPTSFPLDEEQEQEQEQD</sequence>
<feature type="region of interest" description="Disordered" evidence="1">
    <location>
        <begin position="976"/>
        <end position="1036"/>
    </location>
</feature>